<dbReference type="InterPro" id="IPR023394">
    <property type="entry name" value="Sec7_C_sf"/>
</dbReference>
<dbReference type="Proteomes" id="UP001151760">
    <property type="component" value="Unassembled WGS sequence"/>
</dbReference>
<dbReference type="EMBL" id="BQNB010011746">
    <property type="protein sequence ID" value="GJS94631.1"/>
    <property type="molecule type" value="Genomic_DNA"/>
</dbReference>
<keyword evidence="5" id="KW-1185">Reference proteome</keyword>
<sequence length="234" mass="26075">MVTTLSRIAQGTQKVDQNSVNATQTGSIKGSSLQCLMSVLKSLVDWEKLRRESKQNEEQNSIEENYSAAESQGNFEKVKAHKSTMEAAISEFNCHPVKGIEFLKSNSFSGEYARVSVAHFLKNMPSLDKAMIGITCKSLEFLRGFRLPGEAQKIDRIMENFAEREDNQGLFKNIDTAYFLAYTVIMLNTDAQNLMDYPAGIGKSSKKAEAEERGVGIIGFLNLGLVRSQQKRIS</sequence>
<dbReference type="InterPro" id="IPR000904">
    <property type="entry name" value="Sec7_dom"/>
</dbReference>
<proteinExistence type="predicted"/>
<comment type="caution">
    <text evidence="4">The sequence shown here is derived from an EMBL/GenBank/DDBJ whole genome shotgun (WGS) entry which is preliminary data.</text>
</comment>
<name>A0ABQ4ZYQ3_9ASTR</name>
<evidence type="ECO:0000259" key="3">
    <source>
        <dbReference type="PROSITE" id="PS50190"/>
    </source>
</evidence>
<evidence type="ECO:0000313" key="5">
    <source>
        <dbReference type="Proteomes" id="UP001151760"/>
    </source>
</evidence>
<dbReference type="Gene3D" id="1.10.1000.11">
    <property type="entry name" value="Arf Nucleotide-binding Site Opener,domain 2"/>
    <property type="match status" value="1"/>
</dbReference>
<dbReference type="Gene3D" id="1.10.220.20">
    <property type="match status" value="1"/>
</dbReference>
<protein>
    <submittedName>
        <fullName evidence="4">Brefeldin A-inhibited guanine nucleotide-exchange protein 5</fullName>
    </submittedName>
</protein>
<dbReference type="PANTHER" id="PTHR10663">
    <property type="entry name" value="GUANYL-NUCLEOTIDE EXCHANGE FACTOR"/>
    <property type="match status" value="1"/>
</dbReference>
<gene>
    <name evidence="4" type="ORF">Tco_0801599</name>
</gene>
<evidence type="ECO:0000256" key="2">
    <source>
        <dbReference type="ARBA" id="ARBA00004514"/>
    </source>
</evidence>
<accession>A0ABQ4ZYQ3</accession>
<dbReference type="InterPro" id="IPR035999">
    <property type="entry name" value="Sec7_dom_sf"/>
</dbReference>
<organism evidence="4 5">
    <name type="scientific">Tanacetum coccineum</name>
    <dbReference type="NCBI Taxonomy" id="301880"/>
    <lineage>
        <taxon>Eukaryota</taxon>
        <taxon>Viridiplantae</taxon>
        <taxon>Streptophyta</taxon>
        <taxon>Embryophyta</taxon>
        <taxon>Tracheophyta</taxon>
        <taxon>Spermatophyta</taxon>
        <taxon>Magnoliopsida</taxon>
        <taxon>eudicotyledons</taxon>
        <taxon>Gunneridae</taxon>
        <taxon>Pentapetalae</taxon>
        <taxon>asterids</taxon>
        <taxon>campanulids</taxon>
        <taxon>Asterales</taxon>
        <taxon>Asteraceae</taxon>
        <taxon>Asteroideae</taxon>
        <taxon>Anthemideae</taxon>
        <taxon>Anthemidinae</taxon>
        <taxon>Tanacetum</taxon>
    </lineage>
</organism>
<dbReference type="PROSITE" id="PS50190">
    <property type="entry name" value="SEC7"/>
    <property type="match status" value="1"/>
</dbReference>
<reference evidence="4" key="1">
    <citation type="journal article" date="2022" name="Int. J. Mol. Sci.">
        <title>Draft Genome of Tanacetum Coccineum: Genomic Comparison of Closely Related Tanacetum-Family Plants.</title>
        <authorList>
            <person name="Yamashiro T."/>
            <person name="Shiraishi A."/>
            <person name="Nakayama K."/>
            <person name="Satake H."/>
        </authorList>
    </citation>
    <scope>NUCLEOTIDE SEQUENCE</scope>
</reference>
<dbReference type="Pfam" id="PF01369">
    <property type="entry name" value="Sec7"/>
    <property type="match status" value="2"/>
</dbReference>
<dbReference type="PANTHER" id="PTHR10663:SF312">
    <property type="entry name" value="BREFELDIN A-INHIBITED GUANINE NUCLEOTIDE-EXCHANGE PROTEIN 5"/>
    <property type="match status" value="1"/>
</dbReference>
<dbReference type="SMART" id="SM00222">
    <property type="entry name" value="Sec7"/>
    <property type="match status" value="1"/>
</dbReference>
<dbReference type="SUPFAM" id="SSF48425">
    <property type="entry name" value="Sec7 domain"/>
    <property type="match status" value="1"/>
</dbReference>
<comment type="subcellular location">
    <subcellularLocation>
        <location evidence="2">Cytoplasm</location>
        <location evidence="2">Cytosol</location>
    </subcellularLocation>
    <subcellularLocation>
        <location evidence="1">Membrane</location>
        <topology evidence="1">Peripheral membrane protein</topology>
        <orientation evidence="1">Cytoplasmic side</orientation>
    </subcellularLocation>
</comment>
<evidence type="ECO:0000313" key="4">
    <source>
        <dbReference type="EMBL" id="GJS94631.1"/>
    </source>
</evidence>
<reference evidence="4" key="2">
    <citation type="submission" date="2022-01" db="EMBL/GenBank/DDBJ databases">
        <authorList>
            <person name="Yamashiro T."/>
            <person name="Shiraishi A."/>
            <person name="Satake H."/>
            <person name="Nakayama K."/>
        </authorList>
    </citation>
    <scope>NUCLEOTIDE SEQUENCE</scope>
</reference>
<feature type="domain" description="SEC7" evidence="3">
    <location>
        <begin position="74"/>
        <end position="212"/>
    </location>
</feature>
<evidence type="ECO:0000256" key="1">
    <source>
        <dbReference type="ARBA" id="ARBA00004287"/>
    </source>
</evidence>